<dbReference type="EMBL" id="JAFNEN010000206">
    <property type="protein sequence ID" value="KAG8189723.1"/>
    <property type="molecule type" value="Genomic_DNA"/>
</dbReference>
<name>A0AAV6V1H2_9ARAC</name>
<evidence type="ECO:0000259" key="2">
    <source>
        <dbReference type="Pfam" id="PF02214"/>
    </source>
</evidence>
<proteinExistence type="predicted"/>
<dbReference type="Proteomes" id="UP000827092">
    <property type="component" value="Unassembled WGS sequence"/>
</dbReference>
<feature type="region of interest" description="Disordered" evidence="1">
    <location>
        <begin position="1"/>
        <end position="40"/>
    </location>
</feature>
<dbReference type="Pfam" id="PF02214">
    <property type="entry name" value="BTB_2"/>
    <property type="match status" value="1"/>
</dbReference>
<comment type="caution">
    <text evidence="3">The sequence shown here is derived from an EMBL/GenBank/DDBJ whole genome shotgun (WGS) entry which is preliminary data.</text>
</comment>
<dbReference type="InterPro" id="IPR003131">
    <property type="entry name" value="T1-type_BTB"/>
</dbReference>
<dbReference type="SUPFAM" id="SSF54695">
    <property type="entry name" value="POZ domain"/>
    <property type="match status" value="1"/>
</dbReference>
<organism evidence="3 4">
    <name type="scientific">Oedothorax gibbosus</name>
    <dbReference type="NCBI Taxonomy" id="931172"/>
    <lineage>
        <taxon>Eukaryota</taxon>
        <taxon>Metazoa</taxon>
        <taxon>Ecdysozoa</taxon>
        <taxon>Arthropoda</taxon>
        <taxon>Chelicerata</taxon>
        <taxon>Arachnida</taxon>
        <taxon>Araneae</taxon>
        <taxon>Araneomorphae</taxon>
        <taxon>Entelegynae</taxon>
        <taxon>Araneoidea</taxon>
        <taxon>Linyphiidae</taxon>
        <taxon>Erigoninae</taxon>
        <taxon>Oedothorax</taxon>
    </lineage>
</organism>
<keyword evidence="4" id="KW-1185">Reference proteome</keyword>
<gene>
    <name evidence="3" type="ORF">JTE90_019671</name>
</gene>
<sequence length="87" mass="10011">MTVPHHQVGMMRCSGSERPENTHPYLDNPSVESSPKPGKDKRVILNISGAKYEVPWDTLERFPCSRLGRLRDARTQEELLKLCDYNK</sequence>
<evidence type="ECO:0000313" key="3">
    <source>
        <dbReference type="EMBL" id="KAG8189723.1"/>
    </source>
</evidence>
<protein>
    <recommendedName>
        <fullName evidence="2">Potassium channel tetramerisation-type BTB domain-containing protein</fullName>
    </recommendedName>
</protein>
<dbReference type="GO" id="GO:0051260">
    <property type="term" value="P:protein homooligomerization"/>
    <property type="evidence" value="ECO:0007669"/>
    <property type="project" value="InterPro"/>
</dbReference>
<evidence type="ECO:0000256" key="1">
    <source>
        <dbReference type="SAM" id="MobiDB-lite"/>
    </source>
</evidence>
<accession>A0AAV6V1H2</accession>
<dbReference type="AlphaFoldDB" id="A0AAV6V1H2"/>
<dbReference type="InterPro" id="IPR011333">
    <property type="entry name" value="SKP1/BTB/POZ_sf"/>
</dbReference>
<dbReference type="Gene3D" id="3.30.710.10">
    <property type="entry name" value="Potassium Channel Kv1.1, Chain A"/>
    <property type="match status" value="1"/>
</dbReference>
<feature type="domain" description="Potassium channel tetramerisation-type BTB" evidence="2">
    <location>
        <begin position="43"/>
        <end position="74"/>
    </location>
</feature>
<reference evidence="3 4" key="1">
    <citation type="journal article" date="2022" name="Nat. Ecol. Evol.">
        <title>A masculinizing supergene underlies an exaggerated male reproductive morph in a spider.</title>
        <authorList>
            <person name="Hendrickx F."/>
            <person name="De Corte Z."/>
            <person name="Sonet G."/>
            <person name="Van Belleghem S.M."/>
            <person name="Kostlbacher S."/>
            <person name="Vangestel C."/>
        </authorList>
    </citation>
    <scope>NUCLEOTIDE SEQUENCE [LARGE SCALE GENOMIC DNA]</scope>
    <source>
        <strain evidence="3">W744_W776</strain>
    </source>
</reference>
<evidence type="ECO:0000313" key="4">
    <source>
        <dbReference type="Proteomes" id="UP000827092"/>
    </source>
</evidence>